<organism evidence="6 7">
    <name type="scientific">Cladophialophora psammophila CBS 110553</name>
    <dbReference type="NCBI Taxonomy" id="1182543"/>
    <lineage>
        <taxon>Eukaryota</taxon>
        <taxon>Fungi</taxon>
        <taxon>Dikarya</taxon>
        <taxon>Ascomycota</taxon>
        <taxon>Pezizomycotina</taxon>
        <taxon>Eurotiomycetes</taxon>
        <taxon>Chaetothyriomycetidae</taxon>
        <taxon>Chaetothyriales</taxon>
        <taxon>Herpotrichiellaceae</taxon>
        <taxon>Cladophialophora</taxon>
    </lineage>
</organism>
<keyword evidence="4" id="KW-0560">Oxidoreductase</keyword>
<dbReference type="GeneID" id="19186647"/>
<keyword evidence="2" id="KW-0274">FAD</keyword>
<gene>
    <name evidence="6" type="ORF">A1O5_01914</name>
</gene>
<name>W9X4T2_9EURO</name>
<evidence type="ECO:0000256" key="4">
    <source>
        <dbReference type="ARBA" id="ARBA00023002"/>
    </source>
</evidence>
<keyword evidence="1" id="KW-0285">Flavoprotein</keyword>
<dbReference type="GO" id="GO:0016491">
    <property type="term" value="F:oxidoreductase activity"/>
    <property type="evidence" value="ECO:0007669"/>
    <property type="project" value="UniProtKB-KW"/>
</dbReference>
<dbReference type="PANTHER" id="PTHR43098:SF5">
    <property type="entry name" value="DUAL-FUNCTIONAL MONOOXYGENASE_METHYLTRANSFERASE PSOF"/>
    <property type="match status" value="1"/>
</dbReference>
<protein>
    <recommendedName>
        <fullName evidence="8">Cyclohexanone monooxygenase</fullName>
    </recommendedName>
</protein>
<dbReference type="Proteomes" id="UP000019471">
    <property type="component" value="Unassembled WGS sequence"/>
</dbReference>
<dbReference type="SUPFAM" id="SSF51905">
    <property type="entry name" value="FAD/NAD(P)-binding domain"/>
    <property type="match status" value="1"/>
</dbReference>
<dbReference type="AlphaFoldDB" id="W9X4T2"/>
<keyword evidence="7" id="KW-1185">Reference proteome</keyword>
<feature type="region of interest" description="Disordered" evidence="5">
    <location>
        <begin position="459"/>
        <end position="484"/>
    </location>
</feature>
<evidence type="ECO:0000256" key="2">
    <source>
        <dbReference type="ARBA" id="ARBA00022827"/>
    </source>
</evidence>
<evidence type="ECO:0000313" key="6">
    <source>
        <dbReference type="EMBL" id="EXJ75218.1"/>
    </source>
</evidence>
<dbReference type="OrthoDB" id="66881at2759"/>
<dbReference type="InterPro" id="IPR036188">
    <property type="entry name" value="FAD/NAD-bd_sf"/>
</dbReference>
<dbReference type="Gene3D" id="3.50.50.60">
    <property type="entry name" value="FAD/NAD(P)-binding domain"/>
    <property type="match status" value="3"/>
</dbReference>
<dbReference type="PANTHER" id="PTHR43098">
    <property type="entry name" value="L-ORNITHINE N(5)-MONOOXYGENASE-RELATED"/>
    <property type="match status" value="1"/>
</dbReference>
<dbReference type="HOGENOM" id="CLU_006937_8_1_1"/>
<dbReference type="eggNOG" id="KOG1399">
    <property type="taxonomic scope" value="Eukaryota"/>
</dbReference>
<dbReference type="InterPro" id="IPR050775">
    <property type="entry name" value="FAD-binding_Monooxygenases"/>
</dbReference>
<evidence type="ECO:0000256" key="5">
    <source>
        <dbReference type="SAM" id="MobiDB-lite"/>
    </source>
</evidence>
<dbReference type="EMBL" id="AMGX01000002">
    <property type="protein sequence ID" value="EXJ75218.1"/>
    <property type="molecule type" value="Genomic_DNA"/>
</dbReference>
<evidence type="ECO:0000313" key="7">
    <source>
        <dbReference type="Proteomes" id="UP000019471"/>
    </source>
</evidence>
<accession>W9X4T2</accession>
<keyword evidence="3" id="KW-0521">NADP</keyword>
<evidence type="ECO:0000256" key="1">
    <source>
        <dbReference type="ARBA" id="ARBA00022630"/>
    </source>
</evidence>
<sequence>MIATTVESPFYDAVIIGAGFGGIYQLYSLLKLGLSVRVLEKAHGLGGTWHWNRYPGAMSDTPSYVYRYSWDKEDLQQYAWKDNYLDAKDILTYLEHIVERHRLREHMQFNTEVLSARWCEEDGIWLIETDNGGAFRARYLITAIGLLSAENWPSIPGRETYKGELYHTARWPESYDFSNQRVGVIGNGSTGVQVITDIAKRAGSLLCFQRHPQYTVPAGRRAVTKEERDAINSTYDEIWHNVRHSIGGMGFEEAKVAAMSVSEQERERVYQAAWDKGGGLNFLLGTFNDITFDETANRTACDFIKGKIAQIVHDPEKRRKLMPTELYARRPLCDTGYYEQFNRENVDIVDIRTNPIAEFTSGGIRLSDGTVYDLDVIICATGFNAFDGAYRRIRFEGRNGLTLDEYWKQQGGVVTNMGVAVAQFPNLFMILGPQSPLANVPPMLEAHVEFITNAIKRAEEHSKRQQQDAATGPSPHQKPQAGKVIETTQEGVDEWGKLCNFVSDKMLFKTSDSYFYGANVEGKTRSVLVFLGGLGMFIHRLNESKDGGFSGFHPF</sequence>
<dbReference type="Pfam" id="PF13738">
    <property type="entry name" value="Pyr_redox_3"/>
    <property type="match status" value="1"/>
</dbReference>
<reference evidence="6 7" key="1">
    <citation type="submission" date="2013-03" db="EMBL/GenBank/DDBJ databases">
        <title>The Genome Sequence of Cladophialophora psammophila CBS 110553.</title>
        <authorList>
            <consortium name="The Broad Institute Genomics Platform"/>
            <person name="Cuomo C."/>
            <person name="de Hoog S."/>
            <person name="Gorbushina A."/>
            <person name="Walker B."/>
            <person name="Young S.K."/>
            <person name="Zeng Q."/>
            <person name="Gargeya S."/>
            <person name="Fitzgerald M."/>
            <person name="Haas B."/>
            <person name="Abouelleil A."/>
            <person name="Allen A.W."/>
            <person name="Alvarado L."/>
            <person name="Arachchi H.M."/>
            <person name="Berlin A.M."/>
            <person name="Chapman S.B."/>
            <person name="Gainer-Dewar J."/>
            <person name="Goldberg J."/>
            <person name="Griggs A."/>
            <person name="Gujja S."/>
            <person name="Hansen M."/>
            <person name="Howarth C."/>
            <person name="Imamovic A."/>
            <person name="Ireland A."/>
            <person name="Larimer J."/>
            <person name="McCowan C."/>
            <person name="Murphy C."/>
            <person name="Pearson M."/>
            <person name="Poon T.W."/>
            <person name="Priest M."/>
            <person name="Roberts A."/>
            <person name="Saif S."/>
            <person name="Shea T."/>
            <person name="Sisk P."/>
            <person name="Sykes S."/>
            <person name="Wortman J."/>
            <person name="Nusbaum C."/>
            <person name="Birren B."/>
        </authorList>
    </citation>
    <scope>NUCLEOTIDE SEQUENCE [LARGE SCALE GENOMIC DNA]</scope>
    <source>
        <strain evidence="6 7">CBS 110553</strain>
    </source>
</reference>
<evidence type="ECO:0008006" key="8">
    <source>
        <dbReference type="Google" id="ProtNLM"/>
    </source>
</evidence>
<comment type="caution">
    <text evidence="6">The sequence shown here is derived from an EMBL/GenBank/DDBJ whole genome shotgun (WGS) entry which is preliminary data.</text>
</comment>
<evidence type="ECO:0000256" key="3">
    <source>
        <dbReference type="ARBA" id="ARBA00022857"/>
    </source>
</evidence>
<dbReference type="RefSeq" id="XP_007740720.1">
    <property type="nucleotide sequence ID" value="XM_007742530.1"/>
</dbReference>
<proteinExistence type="predicted"/>